<dbReference type="Gene3D" id="3.10.250.10">
    <property type="entry name" value="SRCR-like domain"/>
    <property type="match status" value="1"/>
</dbReference>
<dbReference type="PANTHER" id="PTHR48071:SF16">
    <property type="entry name" value="MACROPHAGE SCAVENGER RECEPTOR TYPES I AND II"/>
    <property type="match status" value="1"/>
</dbReference>
<evidence type="ECO:0000259" key="3">
    <source>
        <dbReference type="PROSITE" id="PS50287"/>
    </source>
</evidence>
<dbReference type="GO" id="GO:0005886">
    <property type="term" value="C:plasma membrane"/>
    <property type="evidence" value="ECO:0007669"/>
    <property type="project" value="TreeGrafter"/>
</dbReference>
<reference evidence="5" key="1">
    <citation type="journal article" date="2019" name="IScience">
        <title>Narwhal Genome Reveals Long-Term Low Genetic Diversity despite Current Large Abundance Size.</title>
        <authorList>
            <person name="Westbury M.V."/>
            <person name="Petersen B."/>
            <person name="Garde E."/>
            <person name="Heide-Jorgensen M.P."/>
            <person name="Lorenzen E.D."/>
        </authorList>
    </citation>
    <scope>NUCLEOTIDE SEQUENCE [LARGE SCALE GENOMIC DNA]</scope>
</reference>
<sequence length="113" mass="12807">HRLRQFDWLVVAALTKAEWKFSMMASGVQFVTTAGNCVEDRSSVGVWDTKVLEMCIRELILDKLYLIFAGTGPIWLNEVFCFGRESSIEECKIRQWGVRVCSHAEDAGVTCNT</sequence>
<dbReference type="Proteomes" id="UP000308365">
    <property type="component" value="Unassembled WGS sequence"/>
</dbReference>
<dbReference type="EMBL" id="RWIC01000161">
    <property type="protein sequence ID" value="TKC48437.1"/>
    <property type="molecule type" value="Genomic_DNA"/>
</dbReference>
<dbReference type="SMART" id="SM00202">
    <property type="entry name" value="SR"/>
    <property type="match status" value="1"/>
</dbReference>
<comment type="caution">
    <text evidence="2">Lacks conserved residue(s) required for the propagation of feature annotation.</text>
</comment>
<accession>A0A4U1FG41</accession>
<dbReference type="PANTHER" id="PTHR48071">
    <property type="entry name" value="SRCR DOMAIN-CONTAINING PROTEIN"/>
    <property type="match status" value="1"/>
</dbReference>
<dbReference type="Pfam" id="PF00530">
    <property type="entry name" value="SRCR"/>
    <property type="match status" value="1"/>
</dbReference>
<organism evidence="4 5">
    <name type="scientific">Monodon monoceros</name>
    <name type="common">Narwhal</name>
    <name type="synonym">Ceratodon monodon</name>
    <dbReference type="NCBI Taxonomy" id="40151"/>
    <lineage>
        <taxon>Eukaryota</taxon>
        <taxon>Metazoa</taxon>
        <taxon>Chordata</taxon>
        <taxon>Craniata</taxon>
        <taxon>Vertebrata</taxon>
        <taxon>Euteleostomi</taxon>
        <taxon>Mammalia</taxon>
        <taxon>Eutheria</taxon>
        <taxon>Laurasiatheria</taxon>
        <taxon>Artiodactyla</taxon>
        <taxon>Whippomorpha</taxon>
        <taxon>Cetacea</taxon>
        <taxon>Odontoceti</taxon>
        <taxon>Monodontidae</taxon>
        <taxon>Monodon</taxon>
    </lineage>
</organism>
<dbReference type="InterPro" id="IPR001190">
    <property type="entry name" value="SRCR"/>
</dbReference>
<dbReference type="GO" id="GO:0031638">
    <property type="term" value="P:zymogen activation"/>
    <property type="evidence" value="ECO:0007669"/>
    <property type="project" value="TreeGrafter"/>
</dbReference>
<feature type="domain" description="SRCR" evidence="3">
    <location>
        <begin position="70"/>
        <end position="112"/>
    </location>
</feature>
<dbReference type="SUPFAM" id="SSF56487">
    <property type="entry name" value="SRCR-like"/>
    <property type="match status" value="1"/>
</dbReference>
<feature type="disulfide bond" evidence="2">
    <location>
        <begin position="81"/>
        <end position="91"/>
    </location>
</feature>
<gene>
    <name evidence="4" type="ORF">EI555_010404</name>
</gene>
<dbReference type="PROSITE" id="PS50287">
    <property type="entry name" value="SRCR_2"/>
    <property type="match status" value="1"/>
</dbReference>
<evidence type="ECO:0000313" key="4">
    <source>
        <dbReference type="EMBL" id="TKC48437.1"/>
    </source>
</evidence>
<protein>
    <recommendedName>
        <fullName evidence="3">SRCR domain-containing protein</fullName>
    </recommendedName>
</protein>
<dbReference type="InterPro" id="IPR036772">
    <property type="entry name" value="SRCR-like_dom_sf"/>
</dbReference>
<evidence type="ECO:0000256" key="2">
    <source>
        <dbReference type="PROSITE-ProRule" id="PRU00196"/>
    </source>
</evidence>
<name>A0A4U1FG41_MONMO</name>
<comment type="caution">
    <text evidence="4">The sequence shown here is derived from an EMBL/GenBank/DDBJ whole genome shotgun (WGS) entry which is preliminary data.</text>
</comment>
<evidence type="ECO:0000256" key="1">
    <source>
        <dbReference type="ARBA" id="ARBA00023157"/>
    </source>
</evidence>
<keyword evidence="1 2" id="KW-1015">Disulfide bond</keyword>
<dbReference type="GO" id="GO:0004252">
    <property type="term" value="F:serine-type endopeptidase activity"/>
    <property type="evidence" value="ECO:0007669"/>
    <property type="project" value="TreeGrafter"/>
</dbReference>
<proteinExistence type="predicted"/>
<feature type="non-terminal residue" evidence="4">
    <location>
        <position position="1"/>
    </location>
</feature>
<evidence type="ECO:0000313" key="5">
    <source>
        <dbReference type="Proteomes" id="UP000308365"/>
    </source>
</evidence>
<dbReference type="AlphaFoldDB" id="A0A4U1FG41"/>